<name>A0ABV8IFW0_9ACTN</name>
<accession>A0ABV8IFW0</accession>
<evidence type="ECO:0000313" key="3">
    <source>
        <dbReference type="Proteomes" id="UP001595850"/>
    </source>
</evidence>
<feature type="domain" description="Transcriptional regulator SbtR-like C-terminal" evidence="1">
    <location>
        <begin position="14"/>
        <end position="82"/>
    </location>
</feature>
<dbReference type="Gene3D" id="1.10.357.10">
    <property type="entry name" value="Tetracycline Repressor, domain 2"/>
    <property type="match status" value="1"/>
</dbReference>
<gene>
    <name evidence="2" type="ORF">ACFOWE_31795</name>
</gene>
<dbReference type="RefSeq" id="WP_377294427.1">
    <property type="nucleotide sequence ID" value="NZ_JBHSBM010000074.1"/>
</dbReference>
<dbReference type="EMBL" id="JBHSBM010000074">
    <property type="protein sequence ID" value="MFC4062897.1"/>
    <property type="molecule type" value="Genomic_DNA"/>
</dbReference>
<dbReference type="Pfam" id="PF21597">
    <property type="entry name" value="TetR_C_43"/>
    <property type="match status" value="1"/>
</dbReference>
<dbReference type="InterPro" id="IPR049445">
    <property type="entry name" value="TetR_SbtR-like_C"/>
</dbReference>
<dbReference type="SUPFAM" id="SSF48498">
    <property type="entry name" value="Tetracyclin repressor-like, C-terminal domain"/>
    <property type="match status" value="1"/>
</dbReference>
<evidence type="ECO:0000259" key="1">
    <source>
        <dbReference type="Pfam" id="PF21597"/>
    </source>
</evidence>
<protein>
    <recommendedName>
        <fullName evidence="1">Transcriptional regulator SbtR-like C-terminal domain-containing protein</fullName>
    </recommendedName>
</protein>
<keyword evidence="3" id="KW-1185">Reference proteome</keyword>
<dbReference type="InterPro" id="IPR036271">
    <property type="entry name" value="Tet_transcr_reg_TetR-rel_C_sf"/>
</dbReference>
<sequence length="143" mass="15179">MAARAAAEPDPWQAFELVFMEACVLSEHDLALFDLLARVSAPSADKGREVTGQVIGPLVERAQAAGRLRQDVSVEDVAAFMRMADGTAPMEAPLQGPAGAPRRPRRPLTGYVQTASGCWSSSMTARPPLCDETMTTSVTSGFA</sequence>
<evidence type="ECO:0000313" key="2">
    <source>
        <dbReference type="EMBL" id="MFC4062897.1"/>
    </source>
</evidence>
<dbReference type="Proteomes" id="UP001595850">
    <property type="component" value="Unassembled WGS sequence"/>
</dbReference>
<organism evidence="2 3">
    <name type="scientific">Planomonospora corallina</name>
    <dbReference type="NCBI Taxonomy" id="1806052"/>
    <lineage>
        <taxon>Bacteria</taxon>
        <taxon>Bacillati</taxon>
        <taxon>Actinomycetota</taxon>
        <taxon>Actinomycetes</taxon>
        <taxon>Streptosporangiales</taxon>
        <taxon>Streptosporangiaceae</taxon>
        <taxon>Planomonospora</taxon>
    </lineage>
</organism>
<reference evidence="3" key="1">
    <citation type="journal article" date="2019" name="Int. J. Syst. Evol. Microbiol.">
        <title>The Global Catalogue of Microorganisms (GCM) 10K type strain sequencing project: providing services to taxonomists for standard genome sequencing and annotation.</title>
        <authorList>
            <consortium name="The Broad Institute Genomics Platform"/>
            <consortium name="The Broad Institute Genome Sequencing Center for Infectious Disease"/>
            <person name="Wu L."/>
            <person name="Ma J."/>
        </authorList>
    </citation>
    <scope>NUCLEOTIDE SEQUENCE [LARGE SCALE GENOMIC DNA]</scope>
    <source>
        <strain evidence="3">TBRC 4489</strain>
    </source>
</reference>
<comment type="caution">
    <text evidence="2">The sequence shown here is derived from an EMBL/GenBank/DDBJ whole genome shotgun (WGS) entry which is preliminary data.</text>
</comment>
<proteinExistence type="predicted"/>